<protein>
    <submittedName>
        <fullName evidence="14">EMAL1 protein</fullName>
    </submittedName>
</protein>
<evidence type="ECO:0000313" key="15">
    <source>
        <dbReference type="Proteomes" id="UP000570592"/>
    </source>
</evidence>
<feature type="region of interest" description="Disordered" evidence="10">
    <location>
        <begin position="163"/>
        <end position="214"/>
    </location>
</feature>
<dbReference type="InterPro" id="IPR055439">
    <property type="entry name" value="Beta-prop_EML_1st"/>
</dbReference>
<dbReference type="PROSITE" id="PS50294">
    <property type="entry name" value="WD_REPEATS_REGION"/>
    <property type="match status" value="1"/>
</dbReference>
<dbReference type="EMBL" id="VZTX01010769">
    <property type="protein sequence ID" value="NXU12222.1"/>
    <property type="molecule type" value="Genomic_DNA"/>
</dbReference>
<dbReference type="AlphaFoldDB" id="A0A7L3I3P9"/>
<proteinExistence type="inferred from homology"/>
<feature type="non-terminal residue" evidence="14">
    <location>
        <position position="1"/>
    </location>
</feature>
<dbReference type="InterPro" id="IPR001680">
    <property type="entry name" value="WD40_rpt"/>
</dbReference>
<evidence type="ECO:0000256" key="1">
    <source>
        <dbReference type="ARBA" id="ARBA00004245"/>
    </source>
</evidence>
<evidence type="ECO:0000256" key="3">
    <source>
        <dbReference type="ARBA" id="ARBA00022490"/>
    </source>
</evidence>
<dbReference type="GO" id="GO:0005874">
    <property type="term" value="C:microtubule"/>
    <property type="evidence" value="ECO:0007669"/>
    <property type="project" value="UniProtKB-KW"/>
</dbReference>
<sequence length="850" mass="93777">GSSGWLSVIDNVYFFLLFCLDDSASAASSMEVTDRIASLEQRVQMQEDDIQLLKSALADVVRRLNITEEQQAMQNKKGPTKDQSMIKKAAEADKLVSPATTARPLVQTLPLRTTVNNGTVLPKKPSGSLPSPSGTRKETVSPAAKSRSVNLLNACKLKKPALSTIKRTSSAERVSPGGRRESYGDSKGSRNRTGSTSSSSSGKKNSESKPKEPMFSAEEGYVKMFLRGRPVTMYMPKEQVESYNLEAKVELPAKRLKLEWVYGYRGRDCRSNLYLLPTGETVYFIASVVVLFNVEEQLQRHYTGHNDDVKCLAVHPDRITIATGQVAGTSKDGKQLPPHVRVWDSVTLNTLHVIGMGFFDRAVTCIAFSKSNGGSSLCSVDDSNDHVLSVWDWQKEEKLADVKCSNEAVFAADFHPTDTNIIVTCGKSHLYFWTLEGNSLIKKQGLFEKQEKPKFVLCVTFSENGDTITGDSSGNILVWGKGTNRISHVVQGAHEGGIFALCMLRDGTLVSGGGKDRKLISWNGNYQKIHKTEIPEQFGPIRTVAEGKGDVVLIGTTRNFVLQGTLSGDFFPITQGHTDELWGLAVHSSKPQFFTCGHDKHITLWDATTHHPIWDKIIEDPAQSSGFHPSASVVAVGTLTGRWFVFDTETKDLVTVHTDGNEQLSVMRYSPDGNFLSIGSHDNCIYIYGVSENGRKYTRIGKCSGHSSFITHLDWSVNSQYLVSNSGDYEILYWIPSACKQVVSVETTRDIEWATYTCTLGFHVFGVWPEGSDGTDINAVCRSHGRKLLSTGDDFGKVHLFSYPCSQFRAPSHVYGGHSSHVTNVDFLCEDTHLISTGGKDTSIMQWRVI</sequence>
<evidence type="ECO:0000313" key="14">
    <source>
        <dbReference type="EMBL" id="NXU12222.1"/>
    </source>
</evidence>
<dbReference type="SUPFAM" id="SSF50978">
    <property type="entry name" value="WD40 repeat-like"/>
    <property type="match status" value="1"/>
</dbReference>
<keyword evidence="11" id="KW-0732">Signal</keyword>
<dbReference type="PANTHER" id="PTHR13720:SF22">
    <property type="entry name" value="ECHINODERM MICROTUBULE-ASSOCIATED PROTEIN-LIKE 1"/>
    <property type="match status" value="1"/>
</dbReference>
<feature type="compositionally biased region" description="Low complexity" evidence="10">
    <location>
        <begin position="121"/>
        <end position="134"/>
    </location>
</feature>
<evidence type="ECO:0000256" key="10">
    <source>
        <dbReference type="SAM" id="MobiDB-lite"/>
    </source>
</evidence>
<keyword evidence="4 8" id="KW-0853">WD repeat</keyword>
<feature type="chain" id="PRO_5029652449" evidence="11">
    <location>
        <begin position="27"/>
        <end position="850"/>
    </location>
</feature>
<accession>A0A7L3I3P9</accession>
<comment type="caution">
    <text evidence="14">The sequence shown here is derived from an EMBL/GenBank/DDBJ whole genome shotgun (WGS) entry which is preliminary data.</text>
</comment>
<dbReference type="InterPro" id="IPR055442">
    <property type="entry name" value="Beta-prop_EML-like_2nd"/>
</dbReference>
<dbReference type="Pfam" id="PF03451">
    <property type="entry name" value="HELP"/>
    <property type="match status" value="1"/>
</dbReference>
<feature type="compositionally biased region" description="Basic and acidic residues" evidence="10">
    <location>
        <begin position="178"/>
        <end position="188"/>
    </location>
</feature>
<feature type="domain" description="EML-like first beta-propeller" evidence="12">
    <location>
        <begin position="299"/>
        <end position="564"/>
    </location>
</feature>
<evidence type="ECO:0000256" key="7">
    <source>
        <dbReference type="ARBA" id="ARBA00023212"/>
    </source>
</evidence>
<comment type="similarity">
    <text evidence="2">Belongs to the WD repeat EMAP family.</text>
</comment>
<feature type="repeat" description="WD" evidence="8">
    <location>
        <begin position="703"/>
        <end position="734"/>
    </location>
</feature>
<reference evidence="14 15" key="1">
    <citation type="submission" date="2019-09" db="EMBL/GenBank/DDBJ databases">
        <title>Bird 10,000 Genomes (B10K) Project - Family phase.</title>
        <authorList>
            <person name="Zhang G."/>
        </authorList>
    </citation>
    <scope>NUCLEOTIDE SEQUENCE [LARGE SCALE GENOMIC DNA]</scope>
    <source>
        <strain evidence="14">B10K-DU-029-51</strain>
    </source>
</reference>
<dbReference type="FunFam" id="2.130.10.10:FF:000011">
    <property type="entry name" value="Echinoderm microtubule-associated protein-like 2 isoform 1"/>
    <property type="match status" value="1"/>
</dbReference>
<name>A0A7L3I3P9_9PASS</name>
<dbReference type="GO" id="GO:0072686">
    <property type="term" value="C:mitotic spindle"/>
    <property type="evidence" value="ECO:0007669"/>
    <property type="project" value="TreeGrafter"/>
</dbReference>
<keyword evidence="3" id="KW-0963">Cytoplasm</keyword>
<feature type="domain" description="EML-like second beta-propeller" evidence="13">
    <location>
        <begin position="581"/>
        <end position="849"/>
    </location>
</feature>
<keyword evidence="6" id="KW-0677">Repeat</keyword>
<dbReference type="Gene3D" id="2.130.10.10">
    <property type="entry name" value="YVTN repeat-like/Quinoprotein amine dehydrogenase"/>
    <property type="match status" value="2"/>
</dbReference>
<evidence type="ECO:0000256" key="11">
    <source>
        <dbReference type="SAM" id="SignalP"/>
    </source>
</evidence>
<keyword evidence="5" id="KW-0493">Microtubule</keyword>
<evidence type="ECO:0000259" key="12">
    <source>
        <dbReference type="Pfam" id="PF23409"/>
    </source>
</evidence>
<dbReference type="SUPFAM" id="SSF50998">
    <property type="entry name" value="Quinoprotein alcohol dehydrogenase-like"/>
    <property type="match status" value="1"/>
</dbReference>
<dbReference type="InterPro" id="IPR005108">
    <property type="entry name" value="HELP"/>
</dbReference>
<feature type="non-terminal residue" evidence="14">
    <location>
        <position position="850"/>
    </location>
</feature>
<feature type="compositionally biased region" description="Low complexity" evidence="10">
    <location>
        <begin position="191"/>
        <end position="203"/>
    </location>
</feature>
<evidence type="ECO:0000256" key="6">
    <source>
        <dbReference type="ARBA" id="ARBA00022737"/>
    </source>
</evidence>
<feature type="coiled-coil region" evidence="9">
    <location>
        <begin position="29"/>
        <end position="70"/>
    </location>
</feature>
<evidence type="ECO:0000256" key="5">
    <source>
        <dbReference type="ARBA" id="ARBA00022701"/>
    </source>
</evidence>
<dbReference type="GO" id="GO:0000226">
    <property type="term" value="P:microtubule cytoskeleton organization"/>
    <property type="evidence" value="ECO:0007669"/>
    <property type="project" value="TreeGrafter"/>
</dbReference>
<evidence type="ECO:0000256" key="8">
    <source>
        <dbReference type="PROSITE-ProRule" id="PRU00221"/>
    </source>
</evidence>
<evidence type="ECO:0000256" key="4">
    <source>
        <dbReference type="ARBA" id="ARBA00022574"/>
    </source>
</evidence>
<evidence type="ECO:0000259" key="13">
    <source>
        <dbReference type="Pfam" id="PF23414"/>
    </source>
</evidence>
<dbReference type="PROSITE" id="PS50082">
    <property type="entry name" value="WD_REPEATS_2"/>
    <property type="match status" value="3"/>
</dbReference>
<keyword evidence="7" id="KW-0206">Cytoskeleton</keyword>
<dbReference type="SMART" id="SM00320">
    <property type="entry name" value="WD40"/>
    <property type="match status" value="9"/>
</dbReference>
<feature type="repeat" description="WD" evidence="8">
    <location>
        <begin position="574"/>
        <end position="609"/>
    </location>
</feature>
<dbReference type="Proteomes" id="UP000570592">
    <property type="component" value="Unassembled WGS sequence"/>
</dbReference>
<dbReference type="GO" id="GO:0008017">
    <property type="term" value="F:microtubule binding"/>
    <property type="evidence" value="ECO:0007669"/>
    <property type="project" value="TreeGrafter"/>
</dbReference>
<comment type="subcellular location">
    <subcellularLocation>
        <location evidence="1">Cytoplasm</location>
        <location evidence="1">Cytoskeleton</location>
    </subcellularLocation>
</comment>
<feature type="repeat" description="WD" evidence="8">
    <location>
        <begin position="815"/>
        <end position="850"/>
    </location>
</feature>
<dbReference type="InterPro" id="IPR036322">
    <property type="entry name" value="WD40_repeat_dom_sf"/>
</dbReference>
<dbReference type="InterPro" id="IPR011047">
    <property type="entry name" value="Quinoprotein_ADH-like_sf"/>
</dbReference>
<feature type="region of interest" description="Disordered" evidence="10">
    <location>
        <begin position="110"/>
        <end position="146"/>
    </location>
</feature>
<evidence type="ECO:0000256" key="2">
    <source>
        <dbReference type="ARBA" id="ARBA00006489"/>
    </source>
</evidence>
<dbReference type="Pfam" id="PF23409">
    <property type="entry name" value="Beta-prop_EML"/>
    <property type="match status" value="1"/>
</dbReference>
<dbReference type="InterPro" id="IPR015943">
    <property type="entry name" value="WD40/YVTN_repeat-like_dom_sf"/>
</dbReference>
<feature type="signal peptide" evidence="11">
    <location>
        <begin position="1"/>
        <end position="26"/>
    </location>
</feature>
<dbReference type="InterPro" id="IPR050630">
    <property type="entry name" value="WD_repeat_EMAP"/>
</dbReference>
<dbReference type="Pfam" id="PF23414">
    <property type="entry name" value="Beta-prop_EML_2"/>
    <property type="match status" value="1"/>
</dbReference>
<evidence type="ECO:0000256" key="9">
    <source>
        <dbReference type="SAM" id="Coils"/>
    </source>
</evidence>
<feature type="compositionally biased region" description="Polar residues" evidence="10">
    <location>
        <begin position="110"/>
        <end position="119"/>
    </location>
</feature>
<keyword evidence="9" id="KW-0175">Coiled coil</keyword>
<organism evidence="14 15">
    <name type="scientific">Pardalotus punctatus</name>
    <name type="common">spotted pardalote</name>
    <dbReference type="NCBI Taxonomy" id="254575"/>
    <lineage>
        <taxon>Eukaryota</taxon>
        <taxon>Metazoa</taxon>
        <taxon>Chordata</taxon>
        <taxon>Craniata</taxon>
        <taxon>Vertebrata</taxon>
        <taxon>Euteleostomi</taxon>
        <taxon>Archelosauria</taxon>
        <taxon>Archosauria</taxon>
        <taxon>Dinosauria</taxon>
        <taxon>Saurischia</taxon>
        <taxon>Theropoda</taxon>
        <taxon>Coelurosauria</taxon>
        <taxon>Aves</taxon>
        <taxon>Neognathae</taxon>
        <taxon>Neoaves</taxon>
        <taxon>Telluraves</taxon>
        <taxon>Australaves</taxon>
        <taxon>Passeriformes</taxon>
        <taxon>Meliphagoidea</taxon>
        <taxon>Pardalotidae</taxon>
        <taxon>Pardalotus</taxon>
    </lineage>
</organism>
<dbReference type="CDD" id="cd21947">
    <property type="entry name" value="TD_EMAP1"/>
    <property type="match status" value="1"/>
</dbReference>
<dbReference type="PANTHER" id="PTHR13720">
    <property type="entry name" value="WD-40 REPEAT PROTEIN"/>
    <property type="match status" value="1"/>
</dbReference>
<keyword evidence="15" id="KW-1185">Reference proteome</keyword>
<dbReference type="FunFam" id="2.130.10.10:FF:000005">
    <property type="entry name" value="Putative echinoderm microtubule-associated protein-like 1"/>
    <property type="match status" value="1"/>
</dbReference>
<gene>
    <name evidence="14" type="primary">Eml1</name>
    <name evidence="14" type="ORF">PARPUN_R04511</name>
</gene>